<dbReference type="InterPro" id="IPR050816">
    <property type="entry name" value="Flavin-dep_Halogenase_NPB"/>
</dbReference>
<dbReference type="Proteomes" id="UP001520878">
    <property type="component" value="Unassembled WGS sequence"/>
</dbReference>
<evidence type="ECO:0000313" key="2">
    <source>
        <dbReference type="Proteomes" id="UP001520878"/>
    </source>
</evidence>
<accession>A0ABS8G920</accession>
<proteinExistence type="predicted"/>
<sequence>MQPIKRVVIAGGGTAGWMAAAAMAKLLGKNLDITLIESDDIGTVGVGEATIPTLVFFHKLLGISERDFMAATHGTYKLGIQFENWRDVGEDYLHAFGVTGKDCWAAGFQHFWLKGREMGISKPFGDYCLEHQAAVSSRFAHLPNNGLNYAFHMDAGLYAGFLRKIAEQHGCQRVEGKIAQVNTRSSDGFIDHLVLDNGQRIDGDLFIDCTGFRGLLIEQALHTGYEDWSHWLLNDSALALQTTAVEPPRAYTRSIAHDAGWQWRIPLQHRVGNGLVYSHHYLDDDAARQRLLDNVEGEHLTEPRLIRFKTGRRRKQWNKNCVALGLASGFLEPLESTSIHLIQQGIVRLLRMFPTQGICPADVLEYNRQTDFDVEHIRDFIILHYVVTNRHDSPYWQHCRNLDMPESLAHRIELFRETGRVFREGSELFDDSWQQVMIGQGLIPERYHPIVDTMSEQELRQFLGHIETNVANTVAGLPAHQQYLQQFVGKLAELQKSA</sequence>
<dbReference type="RefSeq" id="WP_229160089.1">
    <property type="nucleotide sequence ID" value="NZ_JAJEWP010000002.1"/>
</dbReference>
<dbReference type="EMBL" id="JAJEWP010000002">
    <property type="protein sequence ID" value="MCC2616596.1"/>
    <property type="molecule type" value="Genomic_DNA"/>
</dbReference>
<dbReference type="PIRSF" id="PIRSF011396">
    <property type="entry name" value="Trp_halogenase"/>
    <property type="match status" value="1"/>
</dbReference>
<dbReference type="InterPro" id="IPR033856">
    <property type="entry name" value="Trp_halogen"/>
</dbReference>
<organism evidence="1 2">
    <name type="scientific">Fluctibacter halophilus</name>
    <dbReference type="NCBI Taxonomy" id="226011"/>
    <lineage>
        <taxon>Bacteria</taxon>
        <taxon>Pseudomonadati</taxon>
        <taxon>Pseudomonadota</taxon>
        <taxon>Gammaproteobacteria</taxon>
        <taxon>Alteromonadales</taxon>
        <taxon>Alteromonadaceae</taxon>
        <taxon>Fluctibacter</taxon>
    </lineage>
</organism>
<evidence type="ECO:0000313" key="1">
    <source>
        <dbReference type="EMBL" id="MCC2616596.1"/>
    </source>
</evidence>
<name>A0ABS8G920_9ALTE</name>
<keyword evidence="2" id="KW-1185">Reference proteome</keyword>
<dbReference type="Pfam" id="PF04820">
    <property type="entry name" value="Trp_halogenase"/>
    <property type="match status" value="1"/>
</dbReference>
<dbReference type="SUPFAM" id="SSF51905">
    <property type="entry name" value="FAD/NAD(P)-binding domain"/>
    <property type="match status" value="1"/>
</dbReference>
<dbReference type="InterPro" id="IPR036188">
    <property type="entry name" value="FAD/NAD-bd_sf"/>
</dbReference>
<dbReference type="PANTHER" id="PTHR43747">
    <property type="entry name" value="FAD-BINDING PROTEIN"/>
    <property type="match status" value="1"/>
</dbReference>
<comment type="caution">
    <text evidence="1">The sequence shown here is derived from an EMBL/GenBank/DDBJ whole genome shotgun (WGS) entry which is preliminary data.</text>
</comment>
<protein>
    <submittedName>
        <fullName evidence="1">Tryptophan 7-halogenase</fullName>
    </submittedName>
</protein>
<dbReference type="InterPro" id="IPR006905">
    <property type="entry name" value="Flavin_halogenase"/>
</dbReference>
<gene>
    <name evidence="1" type="ORF">LJ739_10115</name>
</gene>
<dbReference type="Gene3D" id="3.50.50.60">
    <property type="entry name" value="FAD/NAD(P)-binding domain"/>
    <property type="match status" value="1"/>
</dbReference>
<dbReference type="PANTHER" id="PTHR43747:SF4">
    <property type="entry name" value="FLAVIN-DEPENDENT TRYPTOPHAN HALOGENASE"/>
    <property type="match status" value="1"/>
</dbReference>
<reference evidence="1 2" key="1">
    <citation type="submission" date="2021-10" db="EMBL/GenBank/DDBJ databases">
        <title>Draft genome of Aestuariibacter halophilus JC2043.</title>
        <authorList>
            <person name="Emsley S.A."/>
            <person name="Pfannmuller K.M."/>
            <person name="Ushijima B."/>
            <person name="Saw J.H."/>
            <person name="Videau P."/>
        </authorList>
    </citation>
    <scope>NUCLEOTIDE SEQUENCE [LARGE SCALE GENOMIC DNA]</scope>
    <source>
        <strain evidence="1 2">JC2043</strain>
    </source>
</reference>